<feature type="transmembrane region" description="Helical" evidence="2">
    <location>
        <begin position="174"/>
        <end position="193"/>
    </location>
</feature>
<proteinExistence type="predicted"/>
<feature type="transmembrane region" description="Helical" evidence="2">
    <location>
        <begin position="447"/>
        <end position="469"/>
    </location>
</feature>
<dbReference type="AlphaFoldDB" id="A0A919U156"/>
<evidence type="ECO:0000256" key="1">
    <source>
        <dbReference type="SAM" id="MobiDB-lite"/>
    </source>
</evidence>
<dbReference type="Proteomes" id="UP000632740">
    <property type="component" value="Unassembled WGS sequence"/>
</dbReference>
<sequence>MIGIVGLAAFVLSLLAWALASPVGATPDEDYHLASIWCGHGARSGLCEPGETSTTREVQQRLLSSPCFAFQPPESAACQGPIMNDDTELVETRRGNFDGSYPPLFYFTMSFLVGDHVADSVILMRVMNILVVVLMLAATWLAAPSGLRRGLVAGVAVTVVPLGMFLLPSINPSSWALLSAMTLPIAVLGYITTEDRRRRLLLGALAAVALVIGAGARADAAMYGALAIGLAGIMTLRTGWAHVRRLVYPAVLGVAALFAFFTTGQSESIQGGASVTMSFPAFLRLMGDIPALWTGALGSWGLGWLDTYMPAVVSIAAWGALVGVVFAALAGADLRQLAALVVGGVAVWVVPTYMQYLSGYPVGASVQPRYILPIIVIIAVVAVSRVRGPAVRWSGGQWLLVVAALSVANAEALHFNIRRYVTGAEVVDPNLGNAVEWWWPSLPVGPMLVWLTGAVTFAVAVALLTLPMVRASDAVERRDPADEAEPGLDGTPDSEPTASHDALVMPGEPVAGTAR</sequence>
<feature type="transmembrane region" description="Helical" evidence="2">
    <location>
        <begin position="370"/>
        <end position="386"/>
    </location>
</feature>
<keyword evidence="2" id="KW-0472">Membrane</keyword>
<feature type="transmembrane region" description="Helical" evidence="2">
    <location>
        <begin position="246"/>
        <end position="264"/>
    </location>
</feature>
<comment type="caution">
    <text evidence="3">The sequence shown here is derived from an EMBL/GenBank/DDBJ whole genome shotgun (WGS) entry which is preliminary data.</text>
</comment>
<feature type="transmembrane region" description="Helical" evidence="2">
    <location>
        <begin position="200"/>
        <end position="216"/>
    </location>
</feature>
<protein>
    <recommendedName>
        <fullName evidence="5">DUF2142 domain-containing protein</fullName>
    </recommendedName>
</protein>
<name>A0A919U156_9CELL</name>
<dbReference type="InterPro" id="IPR018674">
    <property type="entry name" value="DUF2142_membrane"/>
</dbReference>
<evidence type="ECO:0008006" key="5">
    <source>
        <dbReference type="Google" id="ProtNLM"/>
    </source>
</evidence>
<feature type="region of interest" description="Disordered" evidence="1">
    <location>
        <begin position="475"/>
        <end position="515"/>
    </location>
</feature>
<organism evidence="3 4">
    <name type="scientific">Cellulomonas chitinilytica</name>
    <dbReference type="NCBI Taxonomy" id="398759"/>
    <lineage>
        <taxon>Bacteria</taxon>
        <taxon>Bacillati</taxon>
        <taxon>Actinomycetota</taxon>
        <taxon>Actinomycetes</taxon>
        <taxon>Micrococcales</taxon>
        <taxon>Cellulomonadaceae</taxon>
        <taxon>Cellulomonas</taxon>
    </lineage>
</organism>
<evidence type="ECO:0000313" key="4">
    <source>
        <dbReference type="Proteomes" id="UP000632740"/>
    </source>
</evidence>
<evidence type="ECO:0000256" key="2">
    <source>
        <dbReference type="SAM" id="Phobius"/>
    </source>
</evidence>
<dbReference type="Pfam" id="PF09913">
    <property type="entry name" value="DUF2142"/>
    <property type="match status" value="1"/>
</dbReference>
<feature type="transmembrane region" description="Helical" evidence="2">
    <location>
        <begin position="337"/>
        <end position="358"/>
    </location>
</feature>
<feature type="transmembrane region" description="Helical" evidence="2">
    <location>
        <begin position="150"/>
        <end position="168"/>
    </location>
</feature>
<gene>
    <name evidence="3" type="ORF">Cch01nite_09060</name>
</gene>
<feature type="transmembrane region" description="Helical" evidence="2">
    <location>
        <begin position="308"/>
        <end position="330"/>
    </location>
</feature>
<keyword evidence="2" id="KW-0812">Transmembrane</keyword>
<feature type="transmembrane region" description="Helical" evidence="2">
    <location>
        <begin position="122"/>
        <end position="143"/>
    </location>
</feature>
<keyword evidence="4" id="KW-1185">Reference proteome</keyword>
<accession>A0A919U156</accession>
<feature type="transmembrane region" description="Helical" evidence="2">
    <location>
        <begin position="222"/>
        <end position="239"/>
    </location>
</feature>
<reference evidence="3" key="1">
    <citation type="submission" date="2021-01" db="EMBL/GenBank/DDBJ databases">
        <title>Whole genome shotgun sequence of Cellulomonas chitinilytica NBRC 110799.</title>
        <authorList>
            <person name="Komaki H."/>
            <person name="Tamura T."/>
        </authorList>
    </citation>
    <scope>NUCLEOTIDE SEQUENCE</scope>
    <source>
        <strain evidence="3">NBRC 110799</strain>
    </source>
</reference>
<feature type="transmembrane region" description="Helical" evidence="2">
    <location>
        <begin position="398"/>
        <end position="417"/>
    </location>
</feature>
<keyword evidence="2" id="KW-1133">Transmembrane helix</keyword>
<dbReference type="EMBL" id="BONK01000002">
    <property type="protein sequence ID" value="GIG20182.1"/>
    <property type="molecule type" value="Genomic_DNA"/>
</dbReference>
<evidence type="ECO:0000313" key="3">
    <source>
        <dbReference type="EMBL" id="GIG20182.1"/>
    </source>
</evidence>